<dbReference type="Proteomes" id="UP000193006">
    <property type="component" value="Chromosome"/>
</dbReference>
<keyword evidence="2" id="KW-0472">Membrane</keyword>
<evidence type="ECO:0000256" key="1">
    <source>
        <dbReference type="SAM" id="MobiDB-lite"/>
    </source>
</evidence>
<keyword evidence="2" id="KW-1133">Transmembrane helix</keyword>
<sequence>MNQDKHKISVRLNGKEQTLKRETQDRIQVDSEVFSNEQVRSEEIVPTREQEEIDVAEIIPQPDNVIHFEKKHEERKRNGQPFWDDGNREKSPKLPFKRKKKSATNNSRPKIPLMMVVAVCSAIIVGLGFGTMILTVFKGSSVPVVQGVEQEEATQAAASVDATVEGTALPTLSIEVVQGAAFTELAQGEEVVARIHEQGLAGTLTKGTDPIYMFIGAGGDRAQATKIGSLYEEYGQDTYLKSYQVDGQDITGQAEEVSAWFTNAIDHYKKVMQLSVDGLNGGSLITTESVKSIEENAQALQAERDVAFSHLTGDSQQHALEMGDKLVLAGQKLKEYESKGEQDALWQSQQAILDALVSYEQVVQSLQ</sequence>
<dbReference type="KEGG" id="bkw:BkAM31D_18055"/>
<name>A0A1X9MDS3_9BACI</name>
<dbReference type="EMBL" id="CP020814">
    <property type="protein sequence ID" value="ARK31595.1"/>
    <property type="molecule type" value="Genomic_DNA"/>
</dbReference>
<accession>A0A1X9MDS3</accession>
<gene>
    <name evidence="3" type="ORF">BkAM31D_18055</name>
</gene>
<evidence type="ECO:0000313" key="4">
    <source>
        <dbReference type="Proteomes" id="UP000193006"/>
    </source>
</evidence>
<feature type="region of interest" description="Disordered" evidence="1">
    <location>
        <begin position="71"/>
        <end position="105"/>
    </location>
</feature>
<dbReference type="RefSeq" id="WP_066153119.1">
    <property type="nucleotide sequence ID" value="NZ_CP020814.1"/>
</dbReference>
<feature type="transmembrane region" description="Helical" evidence="2">
    <location>
        <begin position="111"/>
        <end position="137"/>
    </location>
</feature>
<protein>
    <recommendedName>
        <fullName evidence="5">Stage II sporulation protein B</fullName>
    </recommendedName>
</protein>
<evidence type="ECO:0000313" key="3">
    <source>
        <dbReference type="EMBL" id="ARK31595.1"/>
    </source>
</evidence>
<keyword evidence="2" id="KW-0812">Transmembrane</keyword>
<reference evidence="3 4" key="1">
    <citation type="submission" date="2017-04" db="EMBL/GenBank/DDBJ databases">
        <title>Bacillus krulwichiae AM31D Genome sequencing and assembly.</title>
        <authorList>
            <person name="Krulwich T.A."/>
            <person name="Anastor L."/>
            <person name="Ehrlich R."/>
            <person name="Ehrlich G.D."/>
            <person name="Janto B."/>
        </authorList>
    </citation>
    <scope>NUCLEOTIDE SEQUENCE [LARGE SCALE GENOMIC DNA]</scope>
    <source>
        <strain evidence="3 4">AM31D</strain>
    </source>
</reference>
<dbReference type="STRING" id="199441.BkAM31D_18055"/>
<keyword evidence="4" id="KW-1185">Reference proteome</keyword>
<dbReference type="AlphaFoldDB" id="A0A1X9MDS3"/>
<evidence type="ECO:0000256" key="2">
    <source>
        <dbReference type="SAM" id="Phobius"/>
    </source>
</evidence>
<evidence type="ECO:0008006" key="5">
    <source>
        <dbReference type="Google" id="ProtNLM"/>
    </source>
</evidence>
<organism evidence="3 4">
    <name type="scientific">Halalkalibacter krulwichiae</name>
    <dbReference type="NCBI Taxonomy" id="199441"/>
    <lineage>
        <taxon>Bacteria</taxon>
        <taxon>Bacillati</taxon>
        <taxon>Bacillota</taxon>
        <taxon>Bacilli</taxon>
        <taxon>Bacillales</taxon>
        <taxon>Bacillaceae</taxon>
        <taxon>Halalkalibacter</taxon>
    </lineage>
</organism>
<proteinExistence type="predicted"/>